<dbReference type="AntiFam" id="ANF00081">
    <property type="entry name" value="Shadow ORF (opposite lysS)"/>
</dbReference>
<proteinExistence type="predicted"/>
<evidence type="ECO:0000313" key="2">
    <source>
        <dbReference type="EMBL" id="MPM71178.1"/>
    </source>
</evidence>
<organism evidence="2">
    <name type="scientific">bioreactor metagenome</name>
    <dbReference type="NCBI Taxonomy" id="1076179"/>
    <lineage>
        <taxon>unclassified sequences</taxon>
        <taxon>metagenomes</taxon>
        <taxon>ecological metagenomes</taxon>
    </lineage>
</organism>
<feature type="compositionally biased region" description="Basic and acidic residues" evidence="1">
    <location>
        <begin position="1"/>
        <end position="11"/>
    </location>
</feature>
<comment type="caution">
    <text evidence="2">The sequence shown here is derived from an EMBL/GenBank/DDBJ whole genome shotgun (WGS) entry which is preliminary data.</text>
</comment>
<protein>
    <submittedName>
        <fullName evidence="2">Uncharacterized protein</fullName>
    </submittedName>
</protein>
<reference evidence="2" key="1">
    <citation type="submission" date="2019-08" db="EMBL/GenBank/DDBJ databases">
        <authorList>
            <person name="Kucharzyk K."/>
            <person name="Murdoch R.W."/>
            <person name="Higgins S."/>
            <person name="Loffler F."/>
        </authorList>
    </citation>
    <scope>NUCLEOTIDE SEQUENCE</scope>
</reference>
<name>A0A645C1H3_9ZZZZ</name>
<sequence length="490" mass="52856">MRRSASDRFDEGEGQDLTDGAAGDRHDQPVQADAQSAGRRHTELQCAEEVLVDLHRFRVALRGQPGLLGQPGTLDQRIGQLGVRSAQLHATGHQIPAFHQPRLAAMPGGQRRALLREVGVEGGKDRRLLDQHTVDLLQHRARTEPLLQVDVQIAGDLDQIVQIGMNADLAAELGRDGLRDRHDRPVTADIGQLQRAIRITQRQHRAPVHGDGGILDDPLGEQPHIDVVGQRLVGLHHGELRIVGVVDALVAEVASDLEDRAHAGHQQPFQGQFGRDAQHQIGVVGVDVRAEGTSSRPAVGGTQNRRLDLGESLVQQGLPHRRDAPAAGQQQIELGRIDEQIERAVACPRLRVGQSLPGHRMHRLGEHRPPGDQQGRGAVAGLPGFARGVDDVTGIDQLSELVYLVASERLGVEQQLQVDTVVGQVCETDSAVIADAAHPSGHRPPIGPGSTRFQGRQPDRCPVAHRVPGPPGRLERGQMCQPLPGLVGSP</sequence>
<accession>A0A645C1H3</accession>
<dbReference type="AlphaFoldDB" id="A0A645C1H3"/>
<evidence type="ECO:0000256" key="1">
    <source>
        <dbReference type="SAM" id="MobiDB-lite"/>
    </source>
</evidence>
<feature type="region of interest" description="Disordered" evidence="1">
    <location>
        <begin position="1"/>
        <end position="41"/>
    </location>
</feature>
<feature type="region of interest" description="Disordered" evidence="1">
    <location>
        <begin position="436"/>
        <end position="490"/>
    </location>
</feature>
<gene>
    <name evidence="2" type="ORF">SDC9_118141</name>
</gene>
<dbReference type="EMBL" id="VSSQ01023946">
    <property type="protein sequence ID" value="MPM71178.1"/>
    <property type="molecule type" value="Genomic_DNA"/>
</dbReference>